<organism evidence="1">
    <name type="scientific">hydrothermal vent metagenome</name>
    <dbReference type="NCBI Taxonomy" id="652676"/>
    <lineage>
        <taxon>unclassified sequences</taxon>
        <taxon>metagenomes</taxon>
        <taxon>ecological metagenomes</taxon>
    </lineage>
</organism>
<evidence type="ECO:0000313" key="1">
    <source>
        <dbReference type="EMBL" id="VAW88454.1"/>
    </source>
</evidence>
<protein>
    <submittedName>
        <fullName evidence="1">Uncharacterized protein</fullName>
    </submittedName>
</protein>
<sequence length="84" mass="10207">MDFLEQYMQRSQEIIGERTPEEEKYDNEVVNFLKKYGKIRKALNKANKKYPEEALEYNDQNIADLESRYSYLMEHREIVKKMGH</sequence>
<dbReference type="EMBL" id="UOFO01000145">
    <property type="protein sequence ID" value="VAW88454.1"/>
    <property type="molecule type" value="Genomic_DNA"/>
</dbReference>
<accession>A0A3B1A403</accession>
<gene>
    <name evidence="1" type="ORF">MNBD_GAMMA16-1895</name>
</gene>
<name>A0A3B1A403_9ZZZZ</name>
<proteinExistence type="predicted"/>
<dbReference type="AlphaFoldDB" id="A0A3B1A403"/>
<reference evidence="1" key="1">
    <citation type="submission" date="2018-06" db="EMBL/GenBank/DDBJ databases">
        <authorList>
            <person name="Zhirakovskaya E."/>
        </authorList>
    </citation>
    <scope>NUCLEOTIDE SEQUENCE</scope>
</reference>